<keyword evidence="4 9" id="KW-0812">Transmembrane</keyword>
<comment type="function">
    <text evidence="9">Involved in protein export. Participates in an early event of protein translocation.</text>
</comment>
<evidence type="ECO:0000256" key="2">
    <source>
        <dbReference type="ARBA" id="ARBA00008445"/>
    </source>
</evidence>
<evidence type="ECO:0000256" key="4">
    <source>
        <dbReference type="ARBA" id="ARBA00022692"/>
    </source>
</evidence>
<evidence type="ECO:0000256" key="6">
    <source>
        <dbReference type="ARBA" id="ARBA00022989"/>
    </source>
</evidence>
<reference evidence="10 11" key="1">
    <citation type="journal article" date="2016" name="Nat. Commun.">
        <title>Thousands of microbial genomes shed light on interconnected biogeochemical processes in an aquifer system.</title>
        <authorList>
            <person name="Anantharaman K."/>
            <person name="Brown C.T."/>
            <person name="Hug L.A."/>
            <person name="Sharon I."/>
            <person name="Castelle C.J."/>
            <person name="Probst A.J."/>
            <person name="Thomas B.C."/>
            <person name="Singh A."/>
            <person name="Wilkins M.J."/>
            <person name="Karaoz U."/>
            <person name="Brodie E.L."/>
            <person name="Williams K.H."/>
            <person name="Hubbard S.S."/>
            <person name="Banfield J.F."/>
        </authorList>
    </citation>
    <scope>NUCLEOTIDE SEQUENCE [LARGE SCALE GENOMIC DNA]</scope>
</reference>
<name>A0A1G2THH0_9BACT</name>
<dbReference type="Pfam" id="PF03840">
    <property type="entry name" value="SecG"/>
    <property type="match status" value="1"/>
</dbReference>
<keyword evidence="6 9" id="KW-1133">Transmembrane helix</keyword>
<keyword evidence="9" id="KW-1003">Cell membrane</keyword>
<dbReference type="GO" id="GO:0009306">
    <property type="term" value="P:protein secretion"/>
    <property type="evidence" value="ECO:0007669"/>
    <property type="project" value="UniProtKB-UniRule"/>
</dbReference>
<gene>
    <name evidence="10" type="ORF">A3D49_02825</name>
</gene>
<evidence type="ECO:0000256" key="9">
    <source>
        <dbReference type="RuleBase" id="RU365087"/>
    </source>
</evidence>
<accession>A0A1G2THH0</accession>
<keyword evidence="7 9" id="KW-0811">Translocation</keyword>
<dbReference type="PRINTS" id="PR01651">
    <property type="entry name" value="SECGEXPORT"/>
</dbReference>
<keyword evidence="5 9" id="KW-0653">Protein transport</keyword>
<evidence type="ECO:0000256" key="8">
    <source>
        <dbReference type="ARBA" id="ARBA00023136"/>
    </source>
</evidence>
<dbReference type="NCBIfam" id="TIGR00810">
    <property type="entry name" value="secG"/>
    <property type="match status" value="1"/>
</dbReference>
<evidence type="ECO:0000313" key="10">
    <source>
        <dbReference type="EMBL" id="OHA96750.1"/>
    </source>
</evidence>
<evidence type="ECO:0000256" key="5">
    <source>
        <dbReference type="ARBA" id="ARBA00022927"/>
    </source>
</evidence>
<proteinExistence type="inferred from homology"/>
<evidence type="ECO:0000256" key="1">
    <source>
        <dbReference type="ARBA" id="ARBA00004141"/>
    </source>
</evidence>
<dbReference type="EMBL" id="MHVS01000004">
    <property type="protein sequence ID" value="OHA96750.1"/>
    <property type="molecule type" value="Genomic_DNA"/>
</dbReference>
<feature type="transmembrane region" description="Helical" evidence="9">
    <location>
        <begin position="52"/>
        <end position="73"/>
    </location>
</feature>
<dbReference type="InterPro" id="IPR004692">
    <property type="entry name" value="SecG"/>
</dbReference>
<keyword evidence="8 9" id="KW-0472">Membrane</keyword>
<dbReference type="GO" id="GO:0015450">
    <property type="term" value="F:protein-transporting ATPase activity"/>
    <property type="evidence" value="ECO:0007669"/>
    <property type="project" value="UniProtKB-UniRule"/>
</dbReference>
<comment type="subcellular location">
    <subcellularLocation>
        <location evidence="9">Cell membrane</location>
        <topology evidence="9">Multi-pass membrane protein</topology>
    </subcellularLocation>
    <subcellularLocation>
        <location evidence="1">Membrane</location>
        <topology evidence="1">Multi-pass membrane protein</topology>
    </subcellularLocation>
</comment>
<comment type="caution">
    <text evidence="10">The sequence shown here is derived from an EMBL/GenBank/DDBJ whole genome shotgun (WGS) entry which is preliminary data.</text>
</comment>
<organism evidence="10 11">
    <name type="scientific">Candidatus Zambryskibacteria bacterium RIFCSPHIGHO2_02_FULL_43_37</name>
    <dbReference type="NCBI Taxonomy" id="1802749"/>
    <lineage>
        <taxon>Bacteria</taxon>
        <taxon>Candidatus Zambryskiibacteriota</taxon>
    </lineage>
</organism>
<keyword evidence="3 9" id="KW-0813">Transport</keyword>
<evidence type="ECO:0000256" key="3">
    <source>
        <dbReference type="ARBA" id="ARBA00022448"/>
    </source>
</evidence>
<dbReference type="Proteomes" id="UP000177279">
    <property type="component" value="Unassembled WGS sequence"/>
</dbReference>
<dbReference type="GO" id="GO:0005886">
    <property type="term" value="C:plasma membrane"/>
    <property type="evidence" value="ECO:0007669"/>
    <property type="project" value="UniProtKB-SubCell"/>
</dbReference>
<protein>
    <recommendedName>
        <fullName evidence="9">Protein-export membrane protein SecG</fullName>
    </recommendedName>
</protein>
<sequence length="75" mass="8063">MVQILPYIQVVLSILLVVMILLQRSEASLGSAFGTDSASGTRFTRRGFEKTLFRGTILVAALFAASAFASLILGR</sequence>
<comment type="similarity">
    <text evidence="2 9">Belongs to the SecG family.</text>
</comment>
<dbReference type="AlphaFoldDB" id="A0A1G2THH0"/>
<feature type="transmembrane region" description="Helical" evidence="9">
    <location>
        <begin position="6"/>
        <end position="22"/>
    </location>
</feature>
<evidence type="ECO:0000313" key="11">
    <source>
        <dbReference type="Proteomes" id="UP000177279"/>
    </source>
</evidence>
<evidence type="ECO:0000256" key="7">
    <source>
        <dbReference type="ARBA" id="ARBA00023010"/>
    </source>
</evidence>